<dbReference type="Ensembl" id="ENSECRT00000032074.1">
    <property type="protein sequence ID" value="ENSECRP00000031407.1"/>
    <property type="gene ID" value="ENSECRG00000021286.1"/>
</dbReference>
<dbReference type="GO" id="GO:0005737">
    <property type="term" value="C:cytoplasm"/>
    <property type="evidence" value="ECO:0007669"/>
    <property type="project" value="TreeGrafter"/>
</dbReference>
<organism evidence="8 9">
    <name type="scientific">Erpetoichthys calabaricus</name>
    <name type="common">Rope fish</name>
    <name type="synonym">Calamoichthys calabaricus</name>
    <dbReference type="NCBI Taxonomy" id="27687"/>
    <lineage>
        <taxon>Eukaryota</taxon>
        <taxon>Metazoa</taxon>
        <taxon>Chordata</taxon>
        <taxon>Craniata</taxon>
        <taxon>Vertebrata</taxon>
        <taxon>Euteleostomi</taxon>
        <taxon>Actinopterygii</taxon>
        <taxon>Polypteriformes</taxon>
        <taxon>Polypteridae</taxon>
        <taxon>Erpetoichthys</taxon>
    </lineage>
</organism>
<comment type="catalytic activity">
    <reaction evidence="5">
        <text>a 1-O-alkyl-2-acetyl-sn-glycero-3-phosphocholine + H2O = a 1-O-alkyl-sn-glycero-3-phosphocholine + acetate + H(+)</text>
        <dbReference type="Rhea" id="RHEA:17777"/>
        <dbReference type="ChEBI" id="CHEBI:15377"/>
        <dbReference type="ChEBI" id="CHEBI:15378"/>
        <dbReference type="ChEBI" id="CHEBI:30089"/>
        <dbReference type="ChEBI" id="CHEBI:30909"/>
        <dbReference type="ChEBI" id="CHEBI:36707"/>
        <dbReference type="EC" id="3.1.1.47"/>
    </reaction>
    <physiologicalReaction direction="left-to-right" evidence="5">
        <dbReference type="Rhea" id="RHEA:17778"/>
    </physiologicalReaction>
</comment>
<dbReference type="AlphaFoldDB" id="A0A8C4TED4"/>
<comment type="catalytic activity">
    <reaction evidence="3">
        <text>1-O-hexadecyl-2-acetyl-sn-glycero-3-phosphate + H2O = 1-O-hexadecyl-sn-glycero-3-phosphate + acetate + H(+)</text>
        <dbReference type="Rhea" id="RHEA:41704"/>
        <dbReference type="ChEBI" id="CHEBI:15377"/>
        <dbReference type="ChEBI" id="CHEBI:15378"/>
        <dbReference type="ChEBI" id="CHEBI:30089"/>
        <dbReference type="ChEBI" id="CHEBI:77580"/>
        <dbReference type="ChEBI" id="CHEBI:78385"/>
    </reaction>
    <physiologicalReaction direction="left-to-right" evidence="3">
        <dbReference type="Rhea" id="RHEA:41705"/>
    </physiologicalReaction>
</comment>
<evidence type="ECO:0000256" key="4">
    <source>
        <dbReference type="ARBA" id="ARBA00038184"/>
    </source>
</evidence>
<evidence type="ECO:0000256" key="6">
    <source>
        <dbReference type="SAM" id="SignalP"/>
    </source>
</evidence>
<comment type="similarity">
    <text evidence="4">Belongs to the 'GDSL' lipolytic enzyme family. Platelet-activating factor acetylhydrolase IB beta/gamma subunits subfamily.</text>
</comment>
<proteinExistence type="inferred from homology"/>
<reference evidence="8" key="1">
    <citation type="submission" date="2025-08" db="UniProtKB">
        <authorList>
            <consortium name="Ensembl"/>
        </authorList>
    </citation>
    <scope>IDENTIFICATION</scope>
</reference>
<feature type="chain" id="PRO_5033991437" description="1-alkyl-2-acetylglycerophosphocholine esterase" evidence="6">
    <location>
        <begin position="33"/>
        <end position="183"/>
    </location>
</feature>
<reference evidence="8" key="2">
    <citation type="submission" date="2025-09" db="UniProtKB">
        <authorList>
            <consortium name="Ensembl"/>
        </authorList>
    </citation>
    <scope>IDENTIFICATION</scope>
</reference>
<dbReference type="EC" id="3.1.1.47" evidence="1"/>
<dbReference type="InterPro" id="IPR036514">
    <property type="entry name" value="SGNH_hydro_sf"/>
</dbReference>
<evidence type="ECO:0000256" key="1">
    <source>
        <dbReference type="ARBA" id="ARBA00013201"/>
    </source>
</evidence>
<evidence type="ECO:0000256" key="3">
    <source>
        <dbReference type="ARBA" id="ARBA00035804"/>
    </source>
</evidence>
<keyword evidence="6" id="KW-0732">Signal</keyword>
<sequence>MWPSSHIHIPLCVTFFLLLLQIWRELFSPLHALNFGIGGDATQHVLWRLQNGELDHINPKVVVVWVGTNNHGHTAEQVAECQGAILVSKIYFIALGSFASREEPKSLREKNTRVNEFVQQALPTLPWANFLNLDDGFVHSDGTISHNDMYDYLHLTRAAYARVCRPLYDKVKRLLEEQDRMVS</sequence>
<dbReference type="Pfam" id="PF13472">
    <property type="entry name" value="Lipase_GDSL_2"/>
    <property type="match status" value="1"/>
</dbReference>
<comment type="catalytic activity">
    <reaction evidence="2">
        <text>1-O-hexadecyl-2-acetyl-sn-glycero-3-phosphocholine + H2O = 1-O-hexadecyl-sn-glycero-3-phosphocholine + acetate + H(+)</text>
        <dbReference type="Rhea" id="RHEA:40479"/>
        <dbReference type="ChEBI" id="CHEBI:15377"/>
        <dbReference type="ChEBI" id="CHEBI:15378"/>
        <dbReference type="ChEBI" id="CHEBI:30089"/>
        <dbReference type="ChEBI" id="CHEBI:44811"/>
        <dbReference type="ChEBI" id="CHEBI:64496"/>
    </reaction>
    <physiologicalReaction direction="left-to-right" evidence="2">
        <dbReference type="Rhea" id="RHEA:40480"/>
    </physiologicalReaction>
</comment>
<dbReference type="GO" id="GO:0047179">
    <property type="term" value="F:platelet-activating factor acetyltransferase activity"/>
    <property type="evidence" value="ECO:0007669"/>
    <property type="project" value="TreeGrafter"/>
</dbReference>
<evidence type="ECO:0000256" key="5">
    <source>
        <dbReference type="ARBA" id="ARBA00048078"/>
    </source>
</evidence>
<dbReference type="GeneTree" id="ENSGT00950000183199"/>
<keyword evidence="9" id="KW-1185">Reference proteome</keyword>
<evidence type="ECO:0000256" key="2">
    <source>
        <dbReference type="ARBA" id="ARBA00023721"/>
    </source>
</evidence>
<dbReference type="Gene3D" id="3.40.50.1110">
    <property type="entry name" value="SGNH hydrolase"/>
    <property type="match status" value="1"/>
</dbReference>
<evidence type="ECO:0000259" key="7">
    <source>
        <dbReference type="Pfam" id="PF13472"/>
    </source>
</evidence>
<dbReference type="PANTHER" id="PTHR11852:SF0">
    <property type="entry name" value="PLATELET-ACTIVATING FACTOR ACETYLHYDROLASE IB SUBUNIT BETA HOMOLOG"/>
    <property type="match status" value="1"/>
</dbReference>
<evidence type="ECO:0000313" key="9">
    <source>
        <dbReference type="Proteomes" id="UP000694620"/>
    </source>
</evidence>
<dbReference type="InterPro" id="IPR013830">
    <property type="entry name" value="SGNH_hydro"/>
</dbReference>
<evidence type="ECO:0000313" key="8">
    <source>
        <dbReference type="Ensembl" id="ENSECRP00000031407.1"/>
    </source>
</evidence>
<name>A0A8C4TED4_ERPCA</name>
<feature type="signal peptide" evidence="6">
    <location>
        <begin position="1"/>
        <end position="32"/>
    </location>
</feature>
<dbReference type="PANTHER" id="PTHR11852">
    <property type="entry name" value="PLATELET-ACTIVATING FACTOR ACETYLHYDROLASE"/>
    <property type="match status" value="1"/>
</dbReference>
<protein>
    <recommendedName>
        <fullName evidence="1">1-alkyl-2-acetylglycerophosphocholine esterase</fullName>
        <ecNumber evidence="1">3.1.1.47</ecNumber>
    </recommendedName>
</protein>
<dbReference type="SUPFAM" id="SSF52266">
    <property type="entry name" value="SGNH hydrolase"/>
    <property type="match status" value="1"/>
</dbReference>
<dbReference type="Proteomes" id="UP000694620">
    <property type="component" value="Unassembled WGS sequence"/>
</dbReference>
<accession>A0A8C4TED4</accession>
<feature type="domain" description="SGNH hydrolase-type esterase" evidence="7">
    <location>
        <begin position="31"/>
        <end position="162"/>
    </location>
</feature>
<dbReference type="GO" id="GO:0003847">
    <property type="term" value="F:1-alkyl-2-acetylglycerophosphocholine esterase activity"/>
    <property type="evidence" value="ECO:0007669"/>
    <property type="project" value="UniProtKB-EC"/>
</dbReference>